<sequence length="142" mass="15057">MSNLEKKRLDVALAIAGYAVGSGAAVAVPTFGGELPKQVLLSTSDVLMYTRIWKIYFEEDLSHSNLMEMLTQVGLVTVAATGVAYIVAKGSTAILKEFINWLGPLGWGATAAIAGSLAALSGAAWALYCDYLYAERNPQPSI</sequence>
<keyword evidence="1" id="KW-1133">Transmembrane helix</keyword>
<dbReference type="EMBL" id="JAMPKM010000014">
    <property type="protein sequence ID" value="MEP0819408.1"/>
    <property type="molecule type" value="Genomic_DNA"/>
</dbReference>
<keyword evidence="3" id="KW-1185">Reference proteome</keyword>
<reference evidence="2 3" key="1">
    <citation type="submission" date="2022-04" db="EMBL/GenBank/DDBJ databases">
        <title>Positive selection, recombination, and allopatry shape intraspecific diversity of widespread and dominant cyanobacteria.</title>
        <authorList>
            <person name="Wei J."/>
            <person name="Shu W."/>
            <person name="Hu C."/>
        </authorList>
    </citation>
    <scope>NUCLEOTIDE SEQUENCE [LARGE SCALE GENOMIC DNA]</scope>
    <source>
        <strain evidence="2 3">GB2-A4</strain>
    </source>
</reference>
<feature type="transmembrane region" description="Helical" evidence="1">
    <location>
        <begin position="69"/>
        <end position="87"/>
    </location>
</feature>
<name>A0ABV0JCA6_9CYAN</name>
<keyword evidence="1" id="KW-0472">Membrane</keyword>
<feature type="transmembrane region" description="Helical" evidence="1">
    <location>
        <begin position="107"/>
        <end position="128"/>
    </location>
</feature>
<gene>
    <name evidence="2" type="ORF">NC998_20110</name>
</gene>
<keyword evidence="1" id="KW-0812">Transmembrane</keyword>
<evidence type="ECO:0000313" key="2">
    <source>
        <dbReference type="EMBL" id="MEP0819408.1"/>
    </source>
</evidence>
<evidence type="ECO:0000313" key="3">
    <source>
        <dbReference type="Proteomes" id="UP001464891"/>
    </source>
</evidence>
<organism evidence="2 3">
    <name type="scientific">Trichocoleus desertorum GB2-A4</name>
    <dbReference type="NCBI Taxonomy" id="2933944"/>
    <lineage>
        <taxon>Bacteria</taxon>
        <taxon>Bacillati</taxon>
        <taxon>Cyanobacteriota</taxon>
        <taxon>Cyanophyceae</taxon>
        <taxon>Leptolyngbyales</taxon>
        <taxon>Trichocoleusaceae</taxon>
        <taxon>Trichocoleus</taxon>
    </lineage>
</organism>
<protein>
    <submittedName>
        <fullName evidence="2">Uncharacterized protein</fullName>
    </submittedName>
</protein>
<dbReference type="RefSeq" id="WP_190440110.1">
    <property type="nucleotide sequence ID" value="NZ_JAMPKM010000014.1"/>
</dbReference>
<proteinExistence type="predicted"/>
<accession>A0ABV0JCA6</accession>
<dbReference type="Proteomes" id="UP001464891">
    <property type="component" value="Unassembled WGS sequence"/>
</dbReference>
<comment type="caution">
    <text evidence="2">The sequence shown here is derived from an EMBL/GenBank/DDBJ whole genome shotgun (WGS) entry which is preliminary data.</text>
</comment>
<evidence type="ECO:0000256" key="1">
    <source>
        <dbReference type="SAM" id="Phobius"/>
    </source>
</evidence>